<evidence type="ECO:0000313" key="4">
    <source>
        <dbReference type="Proteomes" id="UP000678393"/>
    </source>
</evidence>
<name>A0A8S4A1U4_9EUPU</name>
<feature type="signal peptide" evidence="2">
    <location>
        <begin position="1"/>
        <end position="18"/>
    </location>
</feature>
<accession>A0A8S4A1U4</accession>
<feature type="non-terminal residue" evidence="3">
    <location>
        <position position="1"/>
    </location>
</feature>
<protein>
    <submittedName>
        <fullName evidence="3">Uncharacterized protein</fullName>
    </submittedName>
</protein>
<organism evidence="3 4">
    <name type="scientific">Candidula unifasciata</name>
    <dbReference type="NCBI Taxonomy" id="100452"/>
    <lineage>
        <taxon>Eukaryota</taxon>
        <taxon>Metazoa</taxon>
        <taxon>Spiralia</taxon>
        <taxon>Lophotrochozoa</taxon>
        <taxon>Mollusca</taxon>
        <taxon>Gastropoda</taxon>
        <taxon>Heterobranchia</taxon>
        <taxon>Euthyneura</taxon>
        <taxon>Panpulmonata</taxon>
        <taxon>Eupulmonata</taxon>
        <taxon>Stylommatophora</taxon>
        <taxon>Helicina</taxon>
        <taxon>Helicoidea</taxon>
        <taxon>Geomitridae</taxon>
        <taxon>Candidula</taxon>
    </lineage>
</organism>
<proteinExistence type="predicted"/>
<dbReference type="EMBL" id="CAJHNH020005835">
    <property type="protein sequence ID" value="CAG5133016.1"/>
    <property type="molecule type" value="Genomic_DNA"/>
</dbReference>
<dbReference type="Proteomes" id="UP000678393">
    <property type="component" value="Unassembled WGS sequence"/>
</dbReference>
<keyword evidence="4" id="KW-1185">Reference proteome</keyword>
<reference evidence="3" key="1">
    <citation type="submission" date="2021-04" db="EMBL/GenBank/DDBJ databases">
        <authorList>
            <consortium name="Molecular Ecology Group"/>
        </authorList>
    </citation>
    <scope>NUCLEOTIDE SEQUENCE</scope>
</reference>
<feature type="chain" id="PRO_5035937551" evidence="2">
    <location>
        <begin position="19"/>
        <end position="205"/>
    </location>
</feature>
<evidence type="ECO:0000313" key="3">
    <source>
        <dbReference type="EMBL" id="CAG5133016.1"/>
    </source>
</evidence>
<comment type="caution">
    <text evidence="3">The sequence shown here is derived from an EMBL/GenBank/DDBJ whole genome shotgun (WGS) entry which is preliminary data.</text>
</comment>
<sequence length="205" mass="23318">FVLLSLTFYPWFICRVLIDIHWESQIKDTACAQLHRVLLVKADFSDTENCDVEEGRYPAAKYPPRRISYDVTRPYREQAPPYRRSHSLAELQAEREREKLAAQQEGPGRPPVGSRATERRSTLSSLVFSSLAALDQTGNAVIPPYVKKKHKRQVIGLPDTPVALTELNLEELIPRYAPPIKPTGKLKLQLLWSTDKTSLTVIIIE</sequence>
<evidence type="ECO:0000256" key="1">
    <source>
        <dbReference type="SAM" id="MobiDB-lite"/>
    </source>
</evidence>
<evidence type="ECO:0000256" key="2">
    <source>
        <dbReference type="SAM" id="SignalP"/>
    </source>
</evidence>
<gene>
    <name evidence="3" type="ORF">CUNI_LOCUS18574</name>
</gene>
<feature type="non-terminal residue" evidence="3">
    <location>
        <position position="205"/>
    </location>
</feature>
<dbReference type="OrthoDB" id="10540395at2759"/>
<dbReference type="AlphaFoldDB" id="A0A8S4A1U4"/>
<feature type="region of interest" description="Disordered" evidence="1">
    <location>
        <begin position="94"/>
        <end position="119"/>
    </location>
</feature>
<keyword evidence="2" id="KW-0732">Signal</keyword>